<accession>A0A931FDE7</accession>
<evidence type="ECO:0000256" key="1">
    <source>
        <dbReference type="SAM" id="Phobius"/>
    </source>
</evidence>
<sequence length="275" mass="29885">MSRTRTGSSGRRSGAHERRAERYRLQGLVRRRARIRTRGRWCLAFAVLTGFVSLCMPFGVHSAYVEETAFDRAVPCAPDAPASFTDCLSRSTDVIVSKRETTGKGAREYVSVDVGTPSPAEISFGSRAFYSRLTVGESIGVTVWRQRFVRLDDAFGSTDTDGDPSGDMQLTLALGIAALGAAAWLGYLSFWYLRRTERCAAIPAPPALVLAARALYAGALPLFVGFVVLVSTRGGLSPAASLVVVPLSYSAVLLLAASTLVFRWMRRPGEVHFKR</sequence>
<dbReference type="AlphaFoldDB" id="A0A931FDE7"/>
<protein>
    <submittedName>
        <fullName evidence="2">Uncharacterized protein</fullName>
    </submittedName>
</protein>
<keyword evidence="1" id="KW-0472">Membrane</keyword>
<reference evidence="2" key="1">
    <citation type="submission" date="2020-11" db="EMBL/GenBank/DDBJ databases">
        <title>Isolation and identification of active actinomycetes.</title>
        <authorList>
            <person name="Yu B."/>
        </authorList>
    </citation>
    <scope>NUCLEOTIDE SEQUENCE</scope>
    <source>
        <strain evidence="2">NEAU-YB345</strain>
    </source>
</reference>
<name>A0A931FDE7_9ACTN</name>
<feature type="transmembrane region" description="Helical" evidence="1">
    <location>
        <begin position="170"/>
        <end position="193"/>
    </location>
</feature>
<feature type="transmembrane region" description="Helical" evidence="1">
    <location>
        <begin position="243"/>
        <end position="265"/>
    </location>
</feature>
<keyword evidence="3" id="KW-1185">Reference proteome</keyword>
<proteinExistence type="predicted"/>
<dbReference type="Proteomes" id="UP000657385">
    <property type="component" value="Unassembled WGS sequence"/>
</dbReference>
<comment type="caution">
    <text evidence="2">The sequence shown here is derived from an EMBL/GenBank/DDBJ whole genome shotgun (WGS) entry which is preliminary data.</text>
</comment>
<dbReference type="RefSeq" id="WP_196193248.1">
    <property type="nucleotide sequence ID" value="NZ_JADPRT010000003.1"/>
</dbReference>
<organism evidence="2 3">
    <name type="scientific">Streptacidiphilus fuscans</name>
    <dbReference type="NCBI Taxonomy" id="2789292"/>
    <lineage>
        <taxon>Bacteria</taxon>
        <taxon>Bacillati</taxon>
        <taxon>Actinomycetota</taxon>
        <taxon>Actinomycetes</taxon>
        <taxon>Kitasatosporales</taxon>
        <taxon>Streptomycetaceae</taxon>
        <taxon>Streptacidiphilus</taxon>
    </lineage>
</organism>
<feature type="transmembrane region" description="Helical" evidence="1">
    <location>
        <begin position="214"/>
        <end position="231"/>
    </location>
</feature>
<keyword evidence="1" id="KW-0812">Transmembrane</keyword>
<gene>
    <name evidence="2" type="ORF">I2501_08490</name>
</gene>
<dbReference type="EMBL" id="JADPRT010000003">
    <property type="protein sequence ID" value="MBF9068075.1"/>
    <property type="molecule type" value="Genomic_DNA"/>
</dbReference>
<feature type="transmembrane region" description="Helical" evidence="1">
    <location>
        <begin position="41"/>
        <end position="60"/>
    </location>
</feature>
<evidence type="ECO:0000313" key="2">
    <source>
        <dbReference type="EMBL" id="MBF9068075.1"/>
    </source>
</evidence>
<evidence type="ECO:0000313" key="3">
    <source>
        <dbReference type="Proteomes" id="UP000657385"/>
    </source>
</evidence>
<keyword evidence="1" id="KW-1133">Transmembrane helix</keyword>